<dbReference type="AlphaFoldDB" id="A0A6B3N5D4"/>
<protein>
    <recommendedName>
        <fullName evidence="2">SPOR domain-containing protein</fullName>
    </recommendedName>
</protein>
<organism evidence="1">
    <name type="scientific">Symploca sp. SIO1C4</name>
    <dbReference type="NCBI Taxonomy" id="2607765"/>
    <lineage>
        <taxon>Bacteria</taxon>
        <taxon>Bacillati</taxon>
        <taxon>Cyanobacteriota</taxon>
        <taxon>Cyanophyceae</taxon>
        <taxon>Coleofasciculales</taxon>
        <taxon>Coleofasciculaceae</taxon>
        <taxon>Symploca</taxon>
    </lineage>
</organism>
<name>A0A6B3N5D4_9CYAN</name>
<gene>
    <name evidence="1" type="ORF">F6J89_03855</name>
</gene>
<comment type="caution">
    <text evidence="1">The sequence shown here is derived from an EMBL/GenBank/DDBJ whole genome shotgun (WGS) entry which is preliminary data.</text>
</comment>
<sequence length="64" mass="7712">MTYGDRLRPWAITRLLPNNLQWVIIGRYRTKSDAEGNLNWWRRNVPDAQFEIVWDLPSPTNREN</sequence>
<dbReference type="EMBL" id="JAAHFQ010000048">
    <property type="protein sequence ID" value="NER26770.1"/>
    <property type="molecule type" value="Genomic_DNA"/>
</dbReference>
<proteinExistence type="predicted"/>
<evidence type="ECO:0000313" key="1">
    <source>
        <dbReference type="EMBL" id="NER26770.1"/>
    </source>
</evidence>
<reference evidence="1" key="1">
    <citation type="submission" date="2019-11" db="EMBL/GenBank/DDBJ databases">
        <title>Genomic insights into an expanded diversity of filamentous marine cyanobacteria reveals the extraordinary biosynthetic potential of Moorea and Okeania.</title>
        <authorList>
            <person name="Ferreira Leao T."/>
            <person name="Wang M."/>
            <person name="Moss N."/>
            <person name="Da Silva R."/>
            <person name="Sanders J."/>
            <person name="Nurk S."/>
            <person name="Gurevich A."/>
            <person name="Humphrey G."/>
            <person name="Reher R."/>
            <person name="Zhu Q."/>
            <person name="Belda-Ferre P."/>
            <person name="Glukhov E."/>
            <person name="Rex R."/>
            <person name="Dorrestein P.C."/>
            <person name="Knight R."/>
            <person name="Pevzner P."/>
            <person name="Gerwick W.H."/>
            <person name="Gerwick L."/>
        </authorList>
    </citation>
    <scope>NUCLEOTIDE SEQUENCE</scope>
    <source>
        <strain evidence="1">SIO1C4</strain>
    </source>
</reference>
<accession>A0A6B3N5D4</accession>
<evidence type="ECO:0008006" key="2">
    <source>
        <dbReference type="Google" id="ProtNLM"/>
    </source>
</evidence>